<reference evidence="1 2" key="1">
    <citation type="journal article" date="2020" name="Arch. Microbiol.">
        <title>The genome sequence of the giant phototrophic gammaproteobacterium Thiospirillum jenense gives insight into its physiological properties and phylogenetic relationships.</title>
        <authorList>
            <person name="Imhoff J.F."/>
            <person name="Meyer T.E."/>
            <person name="Kyndt J.A."/>
        </authorList>
    </citation>
    <scope>NUCLEOTIDE SEQUENCE [LARGE SCALE GENOMIC DNA]</scope>
    <source>
        <strain evidence="1 2">DSM 216</strain>
    </source>
</reference>
<proteinExistence type="predicted"/>
<name>A0A839HEG8_9GAMM</name>
<dbReference type="Proteomes" id="UP000548632">
    <property type="component" value="Unassembled WGS sequence"/>
</dbReference>
<evidence type="ECO:0000313" key="1">
    <source>
        <dbReference type="EMBL" id="MBB1125567.1"/>
    </source>
</evidence>
<sequence>MELFATFVDSRICGGYYVDVTEEGSRAMAKNAIEKLVEAKYRYLHDVCGTFECVPGQLQGKAIALSDAAAPIYSVCEYAREDDEHSWDFTDVTGL</sequence>
<evidence type="ECO:0000313" key="2">
    <source>
        <dbReference type="Proteomes" id="UP000548632"/>
    </source>
</evidence>
<comment type="caution">
    <text evidence="1">The sequence shown here is derived from an EMBL/GenBank/DDBJ whole genome shotgun (WGS) entry which is preliminary data.</text>
</comment>
<organism evidence="1 2">
    <name type="scientific">Thiospirillum jenense</name>
    <dbReference type="NCBI Taxonomy" id="1653858"/>
    <lineage>
        <taxon>Bacteria</taxon>
        <taxon>Pseudomonadati</taxon>
        <taxon>Pseudomonadota</taxon>
        <taxon>Gammaproteobacteria</taxon>
        <taxon>Chromatiales</taxon>
        <taxon>Chromatiaceae</taxon>
        <taxon>Thiospirillum</taxon>
    </lineage>
</organism>
<protein>
    <submittedName>
        <fullName evidence="1">Uncharacterized protein</fullName>
    </submittedName>
</protein>
<keyword evidence="2" id="KW-1185">Reference proteome</keyword>
<accession>A0A839HEG8</accession>
<dbReference type="EMBL" id="JABVCQ010000007">
    <property type="protein sequence ID" value="MBB1125567.1"/>
    <property type="molecule type" value="Genomic_DNA"/>
</dbReference>
<gene>
    <name evidence="1" type="ORF">HUK38_04885</name>
</gene>
<dbReference type="AlphaFoldDB" id="A0A839HEG8"/>
<dbReference type="RefSeq" id="WP_182583040.1">
    <property type="nucleotide sequence ID" value="NZ_JABVCQ010000007.1"/>
</dbReference>